<dbReference type="KEGG" id="ame:113219280"/>
<proteinExistence type="predicted"/>
<dbReference type="SUPFAM" id="SSF64602">
    <property type="entry name" value="F1 ATPase inhibitor, IF1, C-terminal domain"/>
    <property type="match status" value="1"/>
</dbReference>
<keyword evidence="3" id="KW-1185">Reference proteome</keyword>
<dbReference type="Gene3D" id="1.20.5.500">
    <property type="entry name" value="Single helix bin"/>
    <property type="match status" value="1"/>
</dbReference>
<feature type="coiled-coil region" evidence="1">
    <location>
        <begin position="59"/>
        <end position="93"/>
    </location>
</feature>
<accession>A0A8B8HF92</accession>
<reference evidence="2" key="1">
    <citation type="submission" date="2021-01" db="UniProtKB">
        <authorList>
            <consortium name="EnsemblMetazoa"/>
        </authorList>
    </citation>
    <scope>IDENTIFICATION</scope>
    <source>
        <strain evidence="2">DH4</strain>
    </source>
</reference>
<dbReference type="Proteomes" id="UP000005203">
    <property type="component" value="Linkage group LG15"/>
</dbReference>
<evidence type="ECO:0000313" key="4">
    <source>
        <dbReference type="RefSeq" id="XP_026301404.1"/>
    </source>
</evidence>
<evidence type="ECO:0000313" key="2">
    <source>
        <dbReference type="EnsemblMetazoa" id="XP_026301404"/>
    </source>
</evidence>
<name>A0A7M7MW31_APIME</name>
<protein>
    <submittedName>
        <fullName evidence="4">Uncharacterized protein LOC113219280</fullName>
    </submittedName>
</protein>
<dbReference type="EnsemblMetazoa" id="XM_026445619">
    <property type="protein sequence ID" value="XP_026301404"/>
    <property type="gene ID" value="LOC113219280"/>
</dbReference>
<reference evidence="4" key="2">
    <citation type="submission" date="2025-04" db="UniProtKB">
        <authorList>
            <consortium name="RefSeq"/>
        </authorList>
    </citation>
    <scope>IDENTIFICATION</scope>
    <source>
        <strain evidence="4">DH4</strain>
        <tissue evidence="4">Whole body</tissue>
    </source>
</reference>
<dbReference type="RefSeq" id="XP_026301404.1">
    <property type="nucleotide sequence ID" value="XM_026445619.1"/>
</dbReference>
<sequence>MFRHCIRKFSSEVVKIKFDNLFGLNSSRYFTRKYSDSNKNKTSNDDIAFEAEYYYKQDKELLEMLKQKMQEEVKCMQDEVTSMQNKIDEYNRTINENLRFLKGLEKDISASDKK</sequence>
<evidence type="ECO:0000313" key="3">
    <source>
        <dbReference type="Proteomes" id="UP000005203"/>
    </source>
</evidence>
<dbReference type="GeneID" id="113219280"/>
<dbReference type="AlphaFoldDB" id="A0A7M7MW31"/>
<gene>
    <name evidence="4" type="primary">LOC113219280</name>
</gene>
<evidence type="ECO:0000256" key="1">
    <source>
        <dbReference type="SAM" id="Coils"/>
    </source>
</evidence>
<accession>A0A7M7MW31</accession>
<keyword evidence="1" id="KW-0175">Coiled coil</keyword>
<organism evidence="2">
    <name type="scientific">Apis mellifera</name>
    <name type="common">Honeybee</name>
    <dbReference type="NCBI Taxonomy" id="7460"/>
    <lineage>
        <taxon>Eukaryota</taxon>
        <taxon>Metazoa</taxon>
        <taxon>Ecdysozoa</taxon>
        <taxon>Arthropoda</taxon>
        <taxon>Hexapoda</taxon>
        <taxon>Insecta</taxon>
        <taxon>Pterygota</taxon>
        <taxon>Neoptera</taxon>
        <taxon>Endopterygota</taxon>
        <taxon>Hymenoptera</taxon>
        <taxon>Apocrita</taxon>
        <taxon>Aculeata</taxon>
        <taxon>Apoidea</taxon>
        <taxon>Anthophila</taxon>
        <taxon>Apidae</taxon>
        <taxon>Apis</taxon>
    </lineage>
</organism>
<dbReference type="OrthoDB" id="7675417at2759"/>